<dbReference type="InterPro" id="IPR003615">
    <property type="entry name" value="HNH_nuc"/>
</dbReference>
<accession>A0A2I7QME4</accession>
<dbReference type="Gene3D" id="3.90.75.20">
    <property type="match status" value="1"/>
</dbReference>
<evidence type="ECO:0000313" key="3">
    <source>
        <dbReference type="Proteomes" id="UP000269377"/>
    </source>
</evidence>
<reference evidence="2 3" key="1">
    <citation type="submission" date="2017-11" db="EMBL/GenBank/DDBJ databases">
        <title>A major lineage of nontailed dsDNA viruses as unrecognized killers of marine bacteria.</title>
        <authorList>
            <person name="Kauffman K.M."/>
            <person name="Hussain F.A."/>
            <person name="Yang J."/>
            <person name="Arevalo P."/>
            <person name="Brown J.M."/>
            <person name="Chang W.K."/>
            <person name="VanInsberghe D."/>
            <person name="Elsherbini J."/>
            <person name="Cutler M.B."/>
            <person name="Kelly L."/>
            <person name="Polz M.F."/>
        </authorList>
    </citation>
    <scope>NUCLEOTIDE SEQUENCE [LARGE SCALE GENOMIC DNA]</scope>
</reference>
<dbReference type="EMBL" id="MG592409">
    <property type="protein sequence ID" value="AUR82553.1"/>
    <property type="molecule type" value="Genomic_DNA"/>
</dbReference>
<gene>
    <name evidence="2" type="ORF">NVP1025O_070</name>
</gene>
<name>A0A2I7QME4_9CAUD</name>
<evidence type="ECO:0000259" key="1">
    <source>
        <dbReference type="Pfam" id="PF13392"/>
    </source>
</evidence>
<sequence>MDQAKLKEYLVYDPQTGEFTRAKKAGNGLSVGSKAGCVNGLGYVNITLNSKIYQGHQLAWLYMTGDWAKSNIDHKDQNRSNNAWSNLREATISQNGFNRGARTKTGVKNVSTTPNGKFRVEFMVQGKKYRYGVFDTLDEAKSVADEKRAILHGDFCSS</sequence>
<dbReference type="InterPro" id="IPR044925">
    <property type="entry name" value="His-Me_finger_sf"/>
</dbReference>
<dbReference type="Pfam" id="PF13392">
    <property type="entry name" value="HNH_3"/>
    <property type="match status" value="1"/>
</dbReference>
<dbReference type="SUPFAM" id="SSF54060">
    <property type="entry name" value="His-Me finger endonucleases"/>
    <property type="match status" value="1"/>
</dbReference>
<dbReference type="Proteomes" id="UP000269377">
    <property type="component" value="Segment"/>
</dbReference>
<evidence type="ECO:0000313" key="2">
    <source>
        <dbReference type="EMBL" id="AUR82553.1"/>
    </source>
</evidence>
<feature type="domain" description="HNH nuclease" evidence="1">
    <location>
        <begin position="56"/>
        <end position="96"/>
    </location>
</feature>
<protein>
    <recommendedName>
        <fullName evidence="1">HNH nuclease domain-containing protein</fullName>
    </recommendedName>
</protein>
<organism evidence="2 3">
    <name type="scientific">Vibrio phage 1.025.O._10N.222.46.B6</name>
    <dbReference type="NCBI Taxonomy" id="1881420"/>
    <lineage>
        <taxon>Viruses</taxon>
        <taxon>Duplodnaviria</taxon>
        <taxon>Heunggongvirae</taxon>
        <taxon>Uroviricota</taxon>
        <taxon>Caudoviricetes</taxon>
        <taxon>Schitoviridae</taxon>
        <taxon>Pontosvirinae</taxon>
        <taxon>Nahantvirus</taxon>
        <taxon>Nahantvirus 49C7</taxon>
    </lineage>
</organism>
<proteinExistence type="predicted"/>